<reference evidence="1 2" key="1">
    <citation type="submission" date="2019-03" db="EMBL/GenBank/DDBJ databases">
        <title>Single cell metagenomics reveals metabolic interactions within the superorganism composed of flagellate Streblomastix strix and complex community of Bacteroidetes bacteria on its surface.</title>
        <authorList>
            <person name="Treitli S.C."/>
            <person name="Kolisko M."/>
            <person name="Husnik F."/>
            <person name="Keeling P."/>
            <person name="Hampl V."/>
        </authorList>
    </citation>
    <scope>NUCLEOTIDE SEQUENCE [LARGE SCALE GENOMIC DNA]</scope>
    <source>
        <strain evidence="1">ST1C</strain>
    </source>
</reference>
<accession>A0A5J4TEC0</accession>
<dbReference type="Proteomes" id="UP000324800">
    <property type="component" value="Unassembled WGS sequence"/>
</dbReference>
<sequence length="94" mass="10749">SFQILQIYSTPESSCSSNPFPRYLSCYLLCQYVISLYIPKIRRLSGGGELPLHFVDVEKTNTLVKRQWSKVAPEWRIAGPGITNQGCWGIQNLW</sequence>
<proteinExistence type="predicted"/>
<protein>
    <submittedName>
        <fullName evidence="1">Uncharacterized protein</fullName>
    </submittedName>
</protein>
<comment type="caution">
    <text evidence="1">The sequence shown here is derived from an EMBL/GenBank/DDBJ whole genome shotgun (WGS) entry which is preliminary data.</text>
</comment>
<evidence type="ECO:0000313" key="2">
    <source>
        <dbReference type="Proteomes" id="UP000324800"/>
    </source>
</evidence>
<feature type="non-terminal residue" evidence="1">
    <location>
        <position position="1"/>
    </location>
</feature>
<evidence type="ECO:0000313" key="1">
    <source>
        <dbReference type="EMBL" id="KAA6356806.1"/>
    </source>
</evidence>
<organism evidence="1 2">
    <name type="scientific">Streblomastix strix</name>
    <dbReference type="NCBI Taxonomy" id="222440"/>
    <lineage>
        <taxon>Eukaryota</taxon>
        <taxon>Metamonada</taxon>
        <taxon>Preaxostyla</taxon>
        <taxon>Oxymonadida</taxon>
        <taxon>Streblomastigidae</taxon>
        <taxon>Streblomastix</taxon>
    </lineage>
</organism>
<dbReference type="AlphaFoldDB" id="A0A5J4TEC0"/>
<gene>
    <name evidence="1" type="ORF">EZS28_047667</name>
</gene>
<name>A0A5J4TEC0_9EUKA</name>
<dbReference type="EMBL" id="SNRW01032385">
    <property type="protein sequence ID" value="KAA6356806.1"/>
    <property type="molecule type" value="Genomic_DNA"/>
</dbReference>